<keyword evidence="3" id="KW-1003">Cell membrane</keyword>
<accession>A0A383DWG8</accession>
<dbReference type="GO" id="GO:0005886">
    <property type="term" value="C:plasma membrane"/>
    <property type="evidence" value="ECO:0007669"/>
    <property type="project" value="UniProtKB-SubCell"/>
</dbReference>
<keyword evidence="6 8" id="KW-1133">Transmembrane helix</keyword>
<evidence type="ECO:0000313" key="9">
    <source>
        <dbReference type="EMBL" id="SVE48674.1"/>
    </source>
</evidence>
<dbReference type="PANTHER" id="PTHR43357:SF4">
    <property type="entry name" value="INNER MEMBRANE ABC TRANSPORTER PERMEASE PROTEIN YDCV"/>
    <property type="match status" value="1"/>
</dbReference>
<evidence type="ECO:0000256" key="2">
    <source>
        <dbReference type="ARBA" id="ARBA00022448"/>
    </source>
</evidence>
<feature type="transmembrane region" description="Helical" evidence="8">
    <location>
        <begin position="140"/>
        <end position="163"/>
    </location>
</feature>
<keyword evidence="5 8" id="KW-0812">Transmembrane</keyword>
<evidence type="ECO:0000256" key="6">
    <source>
        <dbReference type="ARBA" id="ARBA00022989"/>
    </source>
</evidence>
<evidence type="ECO:0000256" key="5">
    <source>
        <dbReference type="ARBA" id="ARBA00022692"/>
    </source>
</evidence>
<comment type="subcellular location">
    <subcellularLocation>
        <location evidence="1">Cell inner membrane</location>
        <topology evidence="1">Multi-pass membrane protein</topology>
    </subcellularLocation>
</comment>
<keyword evidence="7 8" id="KW-0472">Membrane</keyword>
<dbReference type="Gene3D" id="1.10.3720.10">
    <property type="entry name" value="MetI-like"/>
    <property type="match status" value="1"/>
</dbReference>
<dbReference type="SUPFAM" id="SSF161098">
    <property type="entry name" value="MetI-like"/>
    <property type="match status" value="2"/>
</dbReference>
<feature type="non-terminal residue" evidence="9">
    <location>
        <position position="1"/>
    </location>
</feature>
<gene>
    <name evidence="9" type="ORF">METZ01_LOCUS501528</name>
</gene>
<dbReference type="InterPro" id="IPR035906">
    <property type="entry name" value="MetI-like_sf"/>
</dbReference>
<name>A0A383DWG8_9ZZZZ</name>
<evidence type="ECO:0000256" key="1">
    <source>
        <dbReference type="ARBA" id="ARBA00004429"/>
    </source>
</evidence>
<reference evidence="9" key="1">
    <citation type="submission" date="2018-05" db="EMBL/GenBank/DDBJ databases">
        <authorList>
            <person name="Lanie J.A."/>
            <person name="Ng W.-L."/>
            <person name="Kazmierczak K.M."/>
            <person name="Andrzejewski T.M."/>
            <person name="Davidsen T.M."/>
            <person name="Wayne K.J."/>
            <person name="Tettelin H."/>
            <person name="Glass J.I."/>
            <person name="Rusch D."/>
            <person name="Podicherti R."/>
            <person name="Tsui H.-C.T."/>
            <person name="Winkler M.E."/>
        </authorList>
    </citation>
    <scope>NUCLEOTIDE SEQUENCE</scope>
</reference>
<feature type="transmembrane region" description="Helical" evidence="8">
    <location>
        <begin position="46"/>
        <end position="64"/>
    </location>
</feature>
<keyword evidence="4" id="KW-0997">Cell inner membrane</keyword>
<proteinExistence type="predicted"/>
<evidence type="ECO:0000256" key="3">
    <source>
        <dbReference type="ARBA" id="ARBA00022475"/>
    </source>
</evidence>
<evidence type="ECO:0000256" key="8">
    <source>
        <dbReference type="SAM" id="Phobius"/>
    </source>
</evidence>
<dbReference type="PANTHER" id="PTHR43357">
    <property type="entry name" value="INNER MEMBRANE ABC TRANSPORTER PERMEASE PROTEIN YDCV"/>
    <property type="match status" value="1"/>
</dbReference>
<organism evidence="9">
    <name type="scientific">marine metagenome</name>
    <dbReference type="NCBI Taxonomy" id="408172"/>
    <lineage>
        <taxon>unclassified sequences</taxon>
        <taxon>metagenomes</taxon>
        <taxon>ecological metagenomes</taxon>
    </lineage>
</organism>
<evidence type="ECO:0000256" key="7">
    <source>
        <dbReference type="ARBA" id="ARBA00023136"/>
    </source>
</evidence>
<feature type="transmembrane region" description="Helical" evidence="8">
    <location>
        <begin position="212"/>
        <end position="231"/>
    </location>
</feature>
<protein>
    <recommendedName>
        <fullName evidence="10">ABC transmembrane type-1 domain-containing protein</fullName>
    </recommendedName>
</protein>
<feature type="transmembrane region" description="Helical" evidence="8">
    <location>
        <begin position="95"/>
        <end position="120"/>
    </location>
</feature>
<feature type="non-terminal residue" evidence="9">
    <location>
        <position position="234"/>
    </location>
</feature>
<dbReference type="EMBL" id="UINC01220664">
    <property type="protein sequence ID" value="SVE48674.1"/>
    <property type="molecule type" value="Genomic_DNA"/>
</dbReference>
<feature type="transmembrane region" description="Helical" evidence="8">
    <location>
        <begin position="175"/>
        <end position="197"/>
    </location>
</feature>
<evidence type="ECO:0000256" key="4">
    <source>
        <dbReference type="ARBA" id="ARBA00022519"/>
    </source>
</evidence>
<dbReference type="AlphaFoldDB" id="A0A383DWG8"/>
<evidence type="ECO:0008006" key="10">
    <source>
        <dbReference type="Google" id="ProtNLM"/>
    </source>
</evidence>
<sequence>RPAVVGGLTLVLMEVLNEYGAVKYFGVPTFTTGIFRAWFPLNDPMSAMRLSGILLLFVFSLIVFERVQRGRARFDDGARGHRPTTRRALGTRSRWLSFSVCFIPLALGFLVPVLQLLGWATKAGLGSLDTRFVELTLHSFSLALGAAVSAVFAALLISYAARLSPTPLLRAASKVAVLGYSIPGAVIAVGVFIPFVWMDRRVDTFMRASFDFPTGLLLSGTLIALVFAYVVRFL</sequence>
<keyword evidence="2" id="KW-0813">Transport</keyword>